<dbReference type="EMBL" id="JBHTLR010000004">
    <property type="protein sequence ID" value="MFD1215468.1"/>
    <property type="molecule type" value="Genomic_DNA"/>
</dbReference>
<keyword evidence="4" id="KW-1185">Reference proteome</keyword>
<protein>
    <submittedName>
        <fullName evidence="3">EscU/YscU/HrcU family type III secretion system export apparatus switch protein</fullName>
    </submittedName>
</protein>
<accession>A0ABW3U3Q8</accession>
<dbReference type="Pfam" id="PF01312">
    <property type="entry name" value="Bac_export_2"/>
    <property type="match status" value="1"/>
</dbReference>
<dbReference type="Gene3D" id="3.40.1690.10">
    <property type="entry name" value="secretion proteins EscU"/>
    <property type="match status" value="1"/>
</dbReference>
<sequence>MTKDFRQTADLSHQAGSTSSSVASGYGKQAEQIIALAQSEGVPVHAAPELMTLLMQLDLDESISEDLYAVIAEILIWAQALTNPMGE</sequence>
<evidence type="ECO:0000256" key="2">
    <source>
        <dbReference type="SAM" id="MobiDB-lite"/>
    </source>
</evidence>
<feature type="compositionally biased region" description="Polar residues" evidence="2">
    <location>
        <begin position="9"/>
        <end position="23"/>
    </location>
</feature>
<dbReference type="SUPFAM" id="SSF160544">
    <property type="entry name" value="EscU C-terminal domain-like"/>
    <property type="match status" value="1"/>
</dbReference>
<evidence type="ECO:0000256" key="1">
    <source>
        <dbReference type="ARBA" id="ARBA00010690"/>
    </source>
</evidence>
<comment type="similarity">
    <text evidence="1">Belongs to the type III secretion exporter family.</text>
</comment>
<feature type="region of interest" description="Disordered" evidence="2">
    <location>
        <begin position="1"/>
        <end position="23"/>
    </location>
</feature>
<gene>
    <name evidence="3" type="ORF">ACFQ2X_02555</name>
</gene>
<reference evidence="4" key="1">
    <citation type="journal article" date="2019" name="Int. J. Syst. Evol. Microbiol.">
        <title>The Global Catalogue of Microorganisms (GCM) 10K type strain sequencing project: providing services to taxonomists for standard genome sequencing and annotation.</title>
        <authorList>
            <consortium name="The Broad Institute Genomics Platform"/>
            <consortium name="The Broad Institute Genome Sequencing Center for Infectious Disease"/>
            <person name="Wu L."/>
            <person name="Ma J."/>
        </authorList>
    </citation>
    <scope>NUCLEOTIDE SEQUENCE [LARGE SCALE GENOMIC DNA]</scope>
    <source>
        <strain evidence="4">CCUG 54356</strain>
    </source>
</reference>
<dbReference type="InterPro" id="IPR006135">
    <property type="entry name" value="T3SS_substrate_exporter"/>
</dbReference>
<comment type="caution">
    <text evidence="3">The sequence shown here is derived from an EMBL/GenBank/DDBJ whole genome shotgun (WGS) entry which is preliminary data.</text>
</comment>
<dbReference type="InterPro" id="IPR029025">
    <property type="entry name" value="T3SS_substrate_exporter_C"/>
</dbReference>
<dbReference type="Proteomes" id="UP001597264">
    <property type="component" value="Unassembled WGS sequence"/>
</dbReference>
<proteinExistence type="inferred from homology"/>
<organism evidence="3 4">
    <name type="scientific">Microbulbifer celer</name>
    <dbReference type="NCBI Taxonomy" id="435905"/>
    <lineage>
        <taxon>Bacteria</taxon>
        <taxon>Pseudomonadati</taxon>
        <taxon>Pseudomonadota</taxon>
        <taxon>Gammaproteobacteria</taxon>
        <taxon>Cellvibrionales</taxon>
        <taxon>Microbulbiferaceae</taxon>
        <taxon>Microbulbifer</taxon>
    </lineage>
</organism>
<dbReference type="RefSeq" id="WP_230437788.1">
    <property type="nucleotide sequence ID" value="NZ_CP087715.1"/>
</dbReference>
<name>A0ABW3U3Q8_9GAMM</name>
<evidence type="ECO:0000313" key="4">
    <source>
        <dbReference type="Proteomes" id="UP001597264"/>
    </source>
</evidence>
<evidence type="ECO:0000313" key="3">
    <source>
        <dbReference type="EMBL" id="MFD1215468.1"/>
    </source>
</evidence>